<name>A0A1X7TKM9_AMPQE</name>
<organism evidence="1">
    <name type="scientific">Amphimedon queenslandica</name>
    <name type="common">Sponge</name>
    <dbReference type="NCBI Taxonomy" id="400682"/>
    <lineage>
        <taxon>Eukaryota</taxon>
        <taxon>Metazoa</taxon>
        <taxon>Porifera</taxon>
        <taxon>Demospongiae</taxon>
        <taxon>Heteroscleromorpha</taxon>
        <taxon>Haplosclerida</taxon>
        <taxon>Niphatidae</taxon>
        <taxon>Amphimedon</taxon>
    </lineage>
</organism>
<reference evidence="1" key="1">
    <citation type="submission" date="2017-05" db="UniProtKB">
        <authorList>
            <consortium name="EnsemblMetazoa"/>
        </authorList>
    </citation>
    <scope>IDENTIFICATION</scope>
</reference>
<sequence>MSDLYFENTAIWKCRGKPYKITILETHGTKPSKVMPDDKENDDDDNEKVKKLYLMKVKMGAQDGKKLDK</sequence>
<dbReference type="AlphaFoldDB" id="A0A1X7TKM9"/>
<protein>
    <submittedName>
        <fullName evidence="1">Uncharacterized protein</fullName>
    </submittedName>
</protein>
<accession>A0A1X7TKM9</accession>
<proteinExistence type="predicted"/>
<dbReference type="EnsemblMetazoa" id="Aqu2.1.15434_001">
    <property type="protein sequence ID" value="Aqu2.1.15434_001"/>
    <property type="gene ID" value="Aqu2.1.15434"/>
</dbReference>
<dbReference type="InParanoid" id="A0A1X7TKM9"/>
<evidence type="ECO:0000313" key="1">
    <source>
        <dbReference type="EnsemblMetazoa" id="Aqu2.1.15434_001"/>
    </source>
</evidence>